<keyword evidence="2" id="KW-0812">Transmembrane</keyword>
<dbReference type="Proteomes" id="UP000009168">
    <property type="component" value="Unassembled WGS sequence"/>
</dbReference>
<feature type="region of interest" description="Disordered" evidence="1">
    <location>
        <begin position="255"/>
        <end position="363"/>
    </location>
</feature>
<proteinExistence type="predicted"/>
<reference evidence="5" key="1">
    <citation type="journal article" date="2006" name="PLoS Biol.">
        <title>Macronuclear genome sequence of the ciliate Tetrahymena thermophila, a model eukaryote.</title>
        <authorList>
            <person name="Eisen J.A."/>
            <person name="Coyne R.S."/>
            <person name="Wu M."/>
            <person name="Wu D."/>
            <person name="Thiagarajan M."/>
            <person name="Wortman J.R."/>
            <person name="Badger J.H."/>
            <person name="Ren Q."/>
            <person name="Amedeo P."/>
            <person name="Jones K.M."/>
            <person name="Tallon L.J."/>
            <person name="Delcher A.L."/>
            <person name="Salzberg S.L."/>
            <person name="Silva J.C."/>
            <person name="Haas B.J."/>
            <person name="Majoros W.H."/>
            <person name="Farzad M."/>
            <person name="Carlton J.M."/>
            <person name="Smith R.K. Jr."/>
            <person name="Garg J."/>
            <person name="Pearlman R.E."/>
            <person name="Karrer K.M."/>
            <person name="Sun L."/>
            <person name="Manning G."/>
            <person name="Elde N.C."/>
            <person name="Turkewitz A.P."/>
            <person name="Asai D.J."/>
            <person name="Wilkes D.E."/>
            <person name="Wang Y."/>
            <person name="Cai H."/>
            <person name="Collins K."/>
            <person name="Stewart B.A."/>
            <person name="Lee S.R."/>
            <person name="Wilamowska K."/>
            <person name="Weinberg Z."/>
            <person name="Ruzzo W.L."/>
            <person name="Wloga D."/>
            <person name="Gaertig J."/>
            <person name="Frankel J."/>
            <person name="Tsao C.-C."/>
            <person name="Gorovsky M.A."/>
            <person name="Keeling P.J."/>
            <person name="Waller R.F."/>
            <person name="Patron N.J."/>
            <person name="Cherry J.M."/>
            <person name="Stover N.A."/>
            <person name="Krieger C.J."/>
            <person name="del Toro C."/>
            <person name="Ryder H.F."/>
            <person name="Williamson S.C."/>
            <person name="Barbeau R.A."/>
            <person name="Hamilton E.P."/>
            <person name="Orias E."/>
        </authorList>
    </citation>
    <scope>NUCLEOTIDE SEQUENCE [LARGE SCALE GENOMIC DNA]</scope>
    <source>
        <strain evidence="5">SB210</strain>
    </source>
</reference>
<evidence type="ECO:0000259" key="3">
    <source>
        <dbReference type="Pfam" id="PF02518"/>
    </source>
</evidence>
<protein>
    <submittedName>
        <fullName evidence="4">ATPase, histidine kinase-, DNA gyrase B</fullName>
    </submittedName>
</protein>
<evidence type="ECO:0000256" key="1">
    <source>
        <dbReference type="SAM" id="MobiDB-lite"/>
    </source>
</evidence>
<gene>
    <name evidence="4" type="ORF">TTHERM_00532340</name>
</gene>
<dbReference type="GO" id="GO:0016301">
    <property type="term" value="F:kinase activity"/>
    <property type="evidence" value="ECO:0007669"/>
    <property type="project" value="UniProtKB-KW"/>
</dbReference>
<evidence type="ECO:0000256" key="2">
    <source>
        <dbReference type="SAM" id="Phobius"/>
    </source>
</evidence>
<feature type="domain" description="Histidine kinase/HSP90-like ATPase" evidence="3">
    <location>
        <begin position="745"/>
        <end position="811"/>
    </location>
</feature>
<dbReference type="InterPro" id="IPR036890">
    <property type="entry name" value="HATPase_C_sf"/>
</dbReference>
<dbReference type="HOGENOM" id="CLU_283371_0_0_1"/>
<dbReference type="EMBL" id="GG662455">
    <property type="protein sequence ID" value="EAS04112.2"/>
    <property type="molecule type" value="Genomic_DNA"/>
</dbReference>
<dbReference type="Gene3D" id="3.30.565.10">
    <property type="entry name" value="Histidine kinase-like ATPase, C-terminal domain"/>
    <property type="match status" value="1"/>
</dbReference>
<dbReference type="SUPFAM" id="SSF55874">
    <property type="entry name" value="ATPase domain of HSP90 chaperone/DNA topoisomerase II/histidine kinase"/>
    <property type="match status" value="1"/>
</dbReference>
<dbReference type="RefSeq" id="XP_001024357.2">
    <property type="nucleotide sequence ID" value="XM_001024357.2"/>
</dbReference>
<keyword evidence="2" id="KW-1133">Transmembrane helix</keyword>
<evidence type="ECO:0000313" key="5">
    <source>
        <dbReference type="Proteomes" id="UP000009168"/>
    </source>
</evidence>
<feature type="compositionally biased region" description="Polar residues" evidence="1">
    <location>
        <begin position="255"/>
        <end position="282"/>
    </location>
</feature>
<evidence type="ECO:0000313" key="4">
    <source>
        <dbReference type="EMBL" id="EAS04112.2"/>
    </source>
</evidence>
<dbReference type="AlphaFoldDB" id="Q248D3"/>
<name>Q248D3_TETTS</name>
<feature type="compositionally biased region" description="Low complexity" evidence="1">
    <location>
        <begin position="284"/>
        <end position="299"/>
    </location>
</feature>
<feature type="compositionally biased region" description="Polar residues" evidence="1">
    <location>
        <begin position="300"/>
        <end position="348"/>
    </location>
</feature>
<dbReference type="Pfam" id="PF02518">
    <property type="entry name" value="HATPase_c"/>
    <property type="match status" value="1"/>
</dbReference>
<keyword evidence="4" id="KW-0808">Transferase</keyword>
<sequence>MSKVARFFRKKILLKYDNNSIEELFFSSFVEQINDFQVHLGSLIIFVYSILNIVINIVSSNKQNRITEIILFSILITISLIVLVVGRIVVSSRFILLYIQQIYFIALHTILIISASERSDKLYLIIVCYSLHIVIMPQSQHIYVIISNVIFITLILISYNQFDWQELWQLWILLSIIGLELRFFVDEKQKRLLFHDEKQIIQKDNNIDELPIQIDQGSPTSSTRANNNNQNNIKNNDINSQIAGKQQRYFQSNRPTIGHQQTQQNSGNNIFGNQGSNNQENVETQRQIPQTQQSPQSQQHKTLQKQNSKNGLSSQSVYNQQFSTSKQNSLQNNNLVSGHNHFNNQNGKQKIDSPLLNTDQHNSVSNLKRKMTIFHIRKGMDELKKFMQSSSLHINEIGQAIQNGEINNGISNSLHRSDLPHAIQLSPLISNPFESIYNIQSATKRTKQNNIYNFLPCSFIYCKLDPQNMEQIQLIYANNKAKSDYQIVDNTKLDDFLKKSKVSSSLLKFQDASINSLKKIILLNYQQILDESKFMRSQIISHTHLLTSDYKRNQQEYGQNFFNSTKKNNTVIQKRLSLLPNKFALHSELKEKENKGIQVLIDFHGKKYVIKIVILPSDELYIFINDDGFEKFILEKKRRATCDQLINIIDMMINRFQTIQQMLCSEIPASKKEILMEIFLATNYAQNIQNSIKEQLQQNIEVINRKIILSVTLNRVKEMIERKYKNVHVLIDEEIPNECKKIYNDPYHLVRTLTNIIENSYSNTQTGFVQILLHQSRIFKDHLRFDIIDSGKGIDPQILQLINESNFFNDEEEEDAINRLFLLFSSLSTNSDKVEEKEQEKSIFQDYIIKGFGLKFSHHMIKIIGPYNRMFAESIPGIGSRISFIVYKEGPPSQDTVFKPYQFKNNNFEQEMEYFNPLNKSASNNKNCSLEEYIQHMNIELNKIEPPSLNNSFVNINVPNQFKTFKTPFSQNTSKSNNTITSNREIRSTSAHQIKQNKNKVSFSKIRSQKNIIENQRNFLIQKQLSPLIQGMSVANVVNYKIQQQNSLRLSSSPPGYNQNILNIPQSQDIYIDNFSNCFRNIDPASSQMYSDYQNNGQYQIQVMNQLNPKLNKRSSKENNQNVSPSIYLNLKKNNQFPSSINNSIFFQDQNVSSGQNGLNATNLHNIPQSHASLSNITHIGQNTTFYTPKADKLEHLINQNAYNQNYSNPPSSQFIGNDSYQQQEDGYFIKKIQH</sequence>
<feature type="transmembrane region" description="Helical" evidence="2">
    <location>
        <begin position="36"/>
        <end position="57"/>
    </location>
</feature>
<dbReference type="InParanoid" id="Q248D3"/>
<feature type="transmembrane region" description="Helical" evidence="2">
    <location>
        <begin position="142"/>
        <end position="162"/>
    </location>
</feature>
<feature type="transmembrane region" description="Helical" evidence="2">
    <location>
        <begin position="69"/>
        <end position="89"/>
    </location>
</feature>
<dbReference type="GeneID" id="7840775"/>
<accession>Q248D3</accession>
<feature type="transmembrane region" description="Helical" evidence="2">
    <location>
        <begin position="168"/>
        <end position="185"/>
    </location>
</feature>
<feature type="compositionally biased region" description="Polar residues" evidence="1">
    <location>
        <begin position="215"/>
        <end position="225"/>
    </location>
</feature>
<keyword evidence="2" id="KW-0472">Membrane</keyword>
<keyword evidence="4" id="KW-0418">Kinase</keyword>
<keyword evidence="5" id="KW-1185">Reference proteome</keyword>
<feature type="compositionally biased region" description="Low complexity" evidence="1">
    <location>
        <begin position="226"/>
        <end position="238"/>
    </location>
</feature>
<feature type="transmembrane region" description="Helical" evidence="2">
    <location>
        <begin position="95"/>
        <end position="115"/>
    </location>
</feature>
<dbReference type="KEGG" id="tet:TTHERM_00532340"/>
<dbReference type="InterPro" id="IPR003594">
    <property type="entry name" value="HATPase_dom"/>
</dbReference>
<feature type="region of interest" description="Disordered" evidence="1">
    <location>
        <begin position="211"/>
        <end position="238"/>
    </location>
</feature>
<organism evidence="4 5">
    <name type="scientific">Tetrahymena thermophila (strain SB210)</name>
    <dbReference type="NCBI Taxonomy" id="312017"/>
    <lineage>
        <taxon>Eukaryota</taxon>
        <taxon>Sar</taxon>
        <taxon>Alveolata</taxon>
        <taxon>Ciliophora</taxon>
        <taxon>Intramacronucleata</taxon>
        <taxon>Oligohymenophorea</taxon>
        <taxon>Hymenostomatida</taxon>
        <taxon>Tetrahymenina</taxon>
        <taxon>Tetrahymenidae</taxon>
        <taxon>Tetrahymena</taxon>
    </lineage>
</organism>